<evidence type="ECO:0000256" key="1">
    <source>
        <dbReference type="SAM" id="MobiDB-lite"/>
    </source>
</evidence>
<dbReference type="Proteomes" id="UP000077755">
    <property type="component" value="Chromosome 6"/>
</dbReference>
<reference evidence="2" key="2">
    <citation type="submission" date="2022-03" db="EMBL/GenBank/DDBJ databases">
        <title>Draft title - Genomic analysis of global carrot germplasm unveils the trajectory of domestication and the origin of high carotenoid orange carrot.</title>
        <authorList>
            <person name="Iorizzo M."/>
            <person name="Ellison S."/>
            <person name="Senalik D."/>
            <person name="Macko-Podgorni A."/>
            <person name="Grzebelus D."/>
            <person name="Bostan H."/>
            <person name="Rolling W."/>
            <person name="Curaba J."/>
            <person name="Simon P."/>
        </authorList>
    </citation>
    <scope>NUCLEOTIDE SEQUENCE</scope>
    <source>
        <tissue evidence="2">Leaf</tissue>
    </source>
</reference>
<keyword evidence="3" id="KW-1185">Reference proteome</keyword>
<reference evidence="2" key="1">
    <citation type="journal article" date="2016" name="Nat. Genet.">
        <title>A high-quality carrot genome assembly provides new insights into carotenoid accumulation and asterid genome evolution.</title>
        <authorList>
            <person name="Iorizzo M."/>
            <person name="Ellison S."/>
            <person name="Senalik D."/>
            <person name="Zeng P."/>
            <person name="Satapoomin P."/>
            <person name="Huang J."/>
            <person name="Bowman M."/>
            <person name="Iovene M."/>
            <person name="Sanseverino W."/>
            <person name="Cavagnaro P."/>
            <person name="Yildiz M."/>
            <person name="Macko-Podgorni A."/>
            <person name="Moranska E."/>
            <person name="Grzebelus E."/>
            <person name="Grzebelus D."/>
            <person name="Ashrafi H."/>
            <person name="Zheng Z."/>
            <person name="Cheng S."/>
            <person name="Spooner D."/>
            <person name="Van Deynze A."/>
            <person name="Simon P."/>
        </authorList>
    </citation>
    <scope>NUCLEOTIDE SEQUENCE</scope>
    <source>
        <tissue evidence="2">Leaf</tissue>
    </source>
</reference>
<sequence length="128" mass="14452">MKFFEYLICCTSSSSISEASSSLRPDDSKCVVPVLQPDRPRYRDRRKCSISPRKSGSAPADWRPSLNAISEDNIVAVKRHNSSTSETTAKRKDSLMHKSKVRTSRSEDYRRAPMPDIIPAFAPTPFLF</sequence>
<dbReference type="PANTHER" id="PTHR35318">
    <property type="entry name" value="BNAA10G08410D PROTEIN"/>
    <property type="match status" value="1"/>
</dbReference>
<gene>
    <name evidence="2" type="ORF">DCAR_0623646</name>
</gene>
<organism evidence="2 3">
    <name type="scientific">Daucus carota subsp. sativus</name>
    <name type="common">Carrot</name>
    <dbReference type="NCBI Taxonomy" id="79200"/>
    <lineage>
        <taxon>Eukaryota</taxon>
        <taxon>Viridiplantae</taxon>
        <taxon>Streptophyta</taxon>
        <taxon>Embryophyta</taxon>
        <taxon>Tracheophyta</taxon>
        <taxon>Spermatophyta</taxon>
        <taxon>Magnoliopsida</taxon>
        <taxon>eudicotyledons</taxon>
        <taxon>Gunneridae</taxon>
        <taxon>Pentapetalae</taxon>
        <taxon>asterids</taxon>
        <taxon>campanulids</taxon>
        <taxon>Apiales</taxon>
        <taxon>Apiaceae</taxon>
        <taxon>Apioideae</taxon>
        <taxon>Scandiceae</taxon>
        <taxon>Daucinae</taxon>
        <taxon>Daucus</taxon>
        <taxon>Daucus sect. Daucus</taxon>
    </lineage>
</organism>
<name>A0AAF1B507_DAUCS</name>
<evidence type="ECO:0000313" key="2">
    <source>
        <dbReference type="EMBL" id="WOH04237.1"/>
    </source>
</evidence>
<feature type="region of interest" description="Disordered" evidence="1">
    <location>
        <begin position="79"/>
        <end position="111"/>
    </location>
</feature>
<dbReference type="PANTHER" id="PTHR35318:SF2">
    <property type="entry name" value="OS08G0138900 PROTEIN"/>
    <property type="match status" value="1"/>
</dbReference>
<evidence type="ECO:0000313" key="3">
    <source>
        <dbReference type="Proteomes" id="UP000077755"/>
    </source>
</evidence>
<feature type="region of interest" description="Disordered" evidence="1">
    <location>
        <begin position="42"/>
        <end position="64"/>
    </location>
</feature>
<protein>
    <submittedName>
        <fullName evidence="2">Uncharacterized protein</fullName>
    </submittedName>
</protein>
<accession>A0AAF1B507</accession>
<proteinExistence type="predicted"/>
<dbReference type="EMBL" id="CP093348">
    <property type="protein sequence ID" value="WOH04237.1"/>
    <property type="molecule type" value="Genomic_DNA"/>
</dbReference>
<dbReference type="AlphaFoldDB" id="A0AAF1B507"/>